<dbReference type="Pfam" id="PF02586">
    <property type="entry name" value="SRAP"/>
    <property type="match status" value="1"/>
</dbReference>
<evidence type="ECO:0000256" key="9">
    <source>
        <dbReference type="SAM" id="MobiDB-lite"/>
    </source>
</evidence>
<gene>
    <name evidence="10" type="ORF">GCM10025881_08900</name>
</gene>
<evidence type="ECO:0000256" key="5">
    <source>
        <dbReference type="ARBA" id="ARBA00023124"/>
    </source>
</evidence>
<evidence type="ECO:0000313" key="10">
    <source>
        <dbReference type="EMBL" id="GMA94066.1"/>
    </source>
</evidence>
<feature type="compositionally biased region" description="Pro residues" evidence="9">
    <location>
        <begin position="197"/>
        <end position="206"/>
    </location>
</feature>
<keyword evidence="3" id="KW-0227">DNA damage</keyword>
<evidence type="ECO:0000256" key="2">
    <source>
        <dbReference type="ARBA" id="ARBA00022670"/>
    </source>
</evidence>
<keyword evidence="7" id="KW-0456">Lyase</keyword>
<dbReference type="PANTHER" id="PTHR13604:SF0">
    <property type="entry name" value="ABASIC SITE PROCESSING PROTEIN HMCES"/>
    <property type="match status" value="1"/>
</dbReference>
<name>A0ABQ6K2S1_9MICO</name>
<dbReference type="InterPro" id="IPR003738">
    <property type="entry name" value="SRAP"/>
</dbReference>
<dbReference type="PANTHER" id="PTHR13604">
    <property type="entry name" value="DC12-RELATED"/>
    <property type="match status" value="1"/>
</dbReference>
<organism evidence="10 11">
    <name type="scientific">Pseudolysinimonas kribbensis</name>
    <dbReference type="NCBI Taxonomy" id="433641"/>
    <lineage>
        <taxon>Bacteria</taxon>
        <taxon>Bacillati</taxon>
        <taxon>Actinomycetota</taxon>
        <taxon>Actinomycetes</taxon>
        <taxon>Micrococcales</taxon>
        <taxon>Microbacteriaceae</taxon>
        <taxon>Pseudolysinimonas</taxon>
    </lineage>
</organism>
<evidence type="ECO:0000256" key="8">
    <source>
        <dbReference type="RuleBase" id="RU364100"/>
    </source>
</evidence>
<accession>A0ABQ6K2S1</accession>
<dbReference type="InterPro" id="IPR036590">
    <property type="entry name" value="SRAP-like"/>
</dbReference>
<comment type="similarity">
    <text evidence="1 8">Belongs to the SOS response-associated peptidase family.</text>
</comment>
<dbReference type="Proteomes" id="UP001157034">
    <property type="component" value="Unassembled WGS sequence"/>
</dbReference>
<sequence>MCGRFAMDKETNDLIEEFVLDGNDYRDWSVSYSIAPTDTVPIVRERRDKDSGEVTRTVEPAVWDFHPAFLKDSKRPNFNARIETLATNGLWKRAFASSRCLVPMRGYYEWSERDGLKIPHFLHGPDDLLAAAGIVAVRKVDDEWIVSTAIVTREARDTSGAVHDRMPVFLPADDWADWLNPAPSTPPPWTRRSSASRPPPSGWRAR</sequence>
<feature type="region of interest" description="Disordered" evidence="9">
    <location>
        <begin position="181"/>
        <end position="206"/>
    </location>
</feature>
<protein>
    <recommendedName>
        <fullName evidence="8">Abasic site processing protein</fullName>
        <ecNumber evidence="8">3.4.-.-</ecNumber>
    </recommendedName>
</protein>
<reference evidence="11" key="1">
    <citation type="journal article" date="2019" name="Int. J. Syst. Evol. Microbiol.">
        <title>The Global Catalogue of Microorganisms (GCM) 10K type strain sequencing project: providing services to taxonomists for standard genome sequencing and annotation.</title>
        <authorList>
            <consortium name="The Broad Institute Genomics Platform"/>
            <consortium name="The Broad Institute Genome Sequencing Center for Infectious Disease"/>
            <person name="Wu L."/>
            <person name="Ma J."/>
        </authorList>
    </citation>
    <scope>NUCLEOTIDE SEQUENCE [LARGE SCALE GENOMIC DNA]</scope>
    <source>
        <strain evidence="11">NBRC 108894</strain>
    </source>
</reference>
<evidence type="ECO:0000256" key="7">
    <source>
        <dbReference type="ARBA" id="ARBA00023239"/>
    </source>
</evidence>
<dbReference type="RefSeq" id="WP_284253079.1">
    <property type="nucleotide sequence ID" value="NZ_BSVB01000001.1"/>
</dbReference>
<dbReference type="SUPFAM" id="SSF143081">
    <property type="entry name" value="BB1717-like"/>
    <property type="match status" value="1"/>
</dbReference>
<evidence type="ECO:0000256" key="3">
    <source>
        <dbReference type="ARBA" id="ARBA00022763"/>
    </source>
</evidence>
<evidence type="ECO:0000256" key="4">
    <source>
        <dbReference type="ARBA" id="ARBA00022801"/>
    </source>
</evidence>
<evidence type="ECO:0000313" key="11">
    <source>
        <dbReference type="Proteomes" id="UP001157034"/>
    </source>
</evidence>
<evidence type="ECO:0000256" key="1">
    <source>
        <dbReference type="ARBA" id="ARBA00008136"/>
    </source>
</evidence>
<keyword evidence="4 8" id="KW-0378">Hydrolase</keyword>
<keyword evidence="6" id="KW-0238">DNA-binding</keyword>
<evidence type="ECO:0000256" key="6">
    <source>
        <dbReference type="ARBA" id="ARBA00023125"/>
    </source>
</evidence>
<dbReference type="EC" id="3.4.-.-" evidence="8"/>
<keyword evidence="5" id="KW-0190">Covalent protein-DNA linkage</keyword>
<dbReference type="Gene3D" id="3.90.1680.10">
    <property type="entry name" value="SOS response associated peptidase-like"/>
    <property type="match status" value="1"/>
</dbReference>
<keyword evidence="2 8" id="KW-0645">Protease</keyword>
<comment type="caution">
    <text evidence="10">The sequence shown here is derived from an EMBL/GenBank/DDBJ whole genome shotgun (WGS) entry which is preliminary data.</text>
</comment>
<proteinExistence type="inferred from homology"/>
<dbReference type="EMBL" id="BSVB01000001">
    <property type="protein sequence ID" value="GMA94066.1"/>
    <property type="molecule type" value="Genomic_DNA"/>
</dbReference>
<keyword evidence="11" id="KW-1185">Reference proteome</keyword>